<evidence type="ECO:0000256" key="6">
    <source>
        <dbReference type="SAM" id="Phobius"/>
    </source>
</evidence>
<proteinExistence type="inferred from homology"/>
<evidence type="ECO:0000256" key="1">
    <source>
        <dbReference type="ARBA" id="ARBA00004236"/>
    </source>
</evidence>
<dbReference type="PIRSF" id="PIRSF032178">
    <property type="entry name" value="UCP032178"/>
    <property type="match status" value="1"/>
</dbReference>
<dbReference type="PANTHER" id="PTHR35791:SF1">
    <property type="entry name" value="UPF0754 MEMBRANE PROTEIN YHEB"/>
    <property type="match status" value="1"/>
</dbReference>
<dbReference type="PANTHER" id="PTHR35791">
    <property type="entry name" value="UPF0754 MEMBRANE PROTEIN YHEB"/>
    <property type="match status" value="1"/>
</dbReference>
<feature type="transmembrane region" description="Helical" evidence="6">
    <location>
        <begin position="6"/>
        <end position="26"/>
    </location>
</feature>
<comment type="subcellular location">
    <subcellularLocation>
        <location evidence="1">Cell membrane</location>
    </subcellularLocation>
</comment>
<organism evidence="7 8">
    <name type="scientific">Halobacillus seohaensis</name>
    <dbReference type="NCBI Taxonomy" id="447421"/>
    <lineage>
        <taxon>Bacteria</taxon>
        <taxon>Bacillati</taxon>
        <taxon>Bacillota</taxon>
        <taxon>Bacilli</taxon>
        <taxon>Bacillales</taxon>
        <taxon>Bacillaceae</taxon>
        <taxon>Halobacillus</taxon>
    </lineage>
</organism>
<keyword evidence="8" id="KW-1185">Reference proteome</keyword>
<evidence type="ECO:0000313" key="8">
    <source>
        <dbReference type="Proteomes" id="UP001596410"/>
    </source>
</evidence>
<dbReference type="Pfam" id="PF04286">
    <property type="entry name" value="DUF445"/>
    <property type="match status" value="1"/>
</dbReference>
<evidence type="ECO:0000256" key="5">
    <source>
        <dbReference type="ARBA" id="ARBA00023136"/>
    </source>
</evidence>
<evidence type="ECO:0000256" key="4">
    <source>
        <dbReference type="ARBA" id="ARBA00022989"/>
    </source>
</evidence>
<evidence type="ECO:0000313" key="7">
    <source>
        <dbReference type="EMBL" id="MFC7062655.1"/>
    </source>
</evidence>
<keyword evidence="3 6" id="KW-0812">Transmembrane</keyword>
<comment type="caution">
    <text evidence="7">The sequence shown here is derived from an EMBL/GenBank/DDBJ whole genome shotgun (WGS) entry which is preliminary data.</text>
</comment>
<evidence type="ECO:0000256" key="2">
    <source>
        <dbReference type="ARBA" id="ARBA00008053"/>
    </source>
</evidence>
<keyword evidence="4 6" id="KW-1133">Transmembrane helix</keyword>
<gene>
    <name evidence="7" type="ORF">ACFQIC_12405</name>
</gene>
<feature type="transmembrane region" description="Helical" evidence="6">
    <location>
        <begin position="355"/>
        <end position="377"/>
    </location>
</feature>
<dbReference type="InterPro" id="IPR016991">
    <property type="entry name" value="UCP032178"/>
</dbReference>
<protein>
    <submittedName>
        <fullName evidence="7">DUF445 domain-containing protein</fullName>
    </submittedName>
</protein>
<name>A0ABW2EK05_9BACI</name>
<dbReference type="EMBL" id="JBHSZV010000032">
    <property type="protein sequence ID" value="MFC7062655.1"/>
    <property type="molecule type" value="Genomic_DNA"/>
</dbReference>
<reference evidence="8" key="1">
    <citation type="journal article" date="2019" name="Int. J. Syst. Evol. Microbiol.">
        <title>The Global Catalogue of Microorganisms (GCM) 10K type strain sequencing project: providing services to taxonomists for standard genome sequencing and annotation.</title>
        <authorList>
            <consortium name="The Broad Institute Genomics Platform"/>
            <consortium name="The Broad Institute Genome Sequencing Center for Infectious Disease"/>
            <person name="Wu L."/>
            <person name="Ma J."/>
        </authorList>
    </citation>
    <scope>NUCLEOTIDE SEQUENCE [LARGE SCALE GENOMIC DNA]</scope>
    <source>
        <strain evidence="8">CGMCC 4.1621</strain>
    </source>
</reference>
<dbReference type="InterPro" id="IPR007383">
    <property type="entry name" value="DUF445"/>
</dbReference>
<dbReference type="RefSeq" id="WP_204709515.1">
    <property type="nucleotide sequence ID" value="NZ_JBHSZV010000032.1"/>
</dbReference>
<sequence>MNSIVLIILMMVIGAAIGGITNSLAIKMLFRPYKAIYIGNYRLPFTPGLIPKRQKELARQLGRMVVDHLLTADGLKRKIEGQEFQNELTNFGQREVEKALSHQGTLPELLQDYDIHLDNDNVKQSVSTWVENRFEVLMDDYRHQKLKNIISEEGQHRAENGVDQLAVYIQNRAHLYLESAEGKEKVGALIDDYLDNQGFLGNMIQSFMGSERVIDKVHPVILKYVSTGETTEWLQAMLQNELTSALEQPISHFEDQIGKDTISYGLGHAVANALPIEQWLNKSVADWTKPLQSKIILDVVPALVPKATSLIASKIESMMESMHLSEIVQEEVESFNVGRLEEMVLGISRREFKMITYLGALLGGMIGLLQGFLVLFFG</sequence>
<keyword evidence="5 6" id="KW-0472">Membrane</keyword>
<evidence type="ECO:0000256" key="3">
    <source>
        <dbReference type="ARBA" id="ARBA00022692"/>
    </source>
</evidence>
<accession>A0ABW2EK05</accession>
<comment type="similarity">
    <text evidence="2">Belongs to the UPF0754 family.</text>
</comment>
<dbReference type="Proteomes" id="UP001596410">
    <property type="component" value="Unassembled WGS sequence"/>
</dbReference>